<organism evidence="2 3">
    <name type="scientific">Desulfurobacterium indicum</name>
    <dbReference type="NCBI Taxonomy" id="1914305"/>
    <lineage>
        <taxon>Bacteria</taxon>
        <taxon>Pseudomonadati</taxon>
        <taxon>Aquificota</taxon>
        <taxon>Aquificia</taxon>
        <taxon>Desulfurobacteriales</taxon>
        <taxon>Desulfurobacteriaceae</taxon>
        <taxon>Desulfurobacterium</taxon>
    </lineage>
</organism>
<dbReference type="PANTHER" id="PTHR43830:SF3">
    <property type="entry name" value="PROTEIN PSP1"/>
    <property type="match status" value="1"/>
</dbReference>
<dbReference type="STRING" id="1914305.BLW93_01870"/>
<dbReference type="OrthoDB" id="9779344at2"/>
<dbReference type="PROSITE" id="PS51411">
    <property type="entry name" value="PSP1_C"/>
    <property type="match status" value="1"/>
</dbReference>
<feature type="domain" description="PSP1 C-terminal" evidence="1">
    <location>
        <begin position="67"/>
        <end position="152"/>
    </location>
</feature>
<accession>A0A1R1MMP5</accession>
<protein>
    <recommendedName>
        <fullName evidence="1">PSP1 C-terminal domain-containing protein</fullName>
    </recommendedName>
</protein>
<reference evidence="2 3" key="1">
    <citation type="submission" date="2016-10" db="EMBL/GenBank/DDBJ databases">
        <title>Genome sequence of a sulfur-reducing bacterium Desulfurobacterium indicum K6013.</title>
        <authorList>
            <person name="Cao J."/>
            <person name="Shao Z."/>
            <person name="Alain K."/>
            <person name="Jebbar M."/>
        </authorList>
    </citation>
    <scope>NUCLEOTIDE SEQUENCE [LARGE SCALE GENOMIC DNA]</scope>
    <source>
        <strain evidence="2 3">K6013</strain>
    </source>
</reference>
<proteinExistence type="predicted"/>
<dbReference type="NCBIfam" id="NF041131">
    <property type="entry name" value="RicT_YaaT_fam"/>
    <property type="match status" value="1"/>
</dbReference>
<comment type="caution">
    <text evidence="2">The sequence shown here is derived from an EMBL/GenBank/DDBJ whole genome shotgun (WGS) entry which is preliminary data.</text>
</comment>
<dbReference type="GO" id="GO:0005737">
    <property type="term" value="C:cytoplasm"/>
    <property type="evidence" value="ECO:0007669"/>
    <property type="project" value="TreeGrafter"/>
</dbReference>
<evidence type="ECO:0000259" key="1">
    <source>
        <dbReference type="PROSITE" id="PS51411"/>
    </source>
</evidence>
<dbReference type="RefSeq" id="WP_076712420.1">
    <property type="nucleotide sequence ID" value="NZ_MOEN01000004.1"/>
</dbReference>
<dbReference type="AlphaFoldDB" id="A0A1R1MMP5"/>
<dbReference type="PANTHER" id="PTHR43830">
    <property type="entry name" value="PROTEIN PSP1"/>
    <property type="match status" value="1"/>
</dbReference>
<keyword evidence="3" id="KW-1185">Reference proteome</keyword>
<dbReference type="Proteomes" id="UP000187408">
    <property type="component" value="Unassembled WGS sequence"/>
</dbReference>
<sequence length="309" mass="35961">MKTALKFKYLDTEKTGLAIAPDDFDANYNERAVVETDRGVEIVKVLGVYRINEETFESFGFKEENTFKVLRKPTNEDLDKFRENEKFCREAIPICKEKIKKHELPMKLVKAYTTLNKERLVFYFTSETRVDFRQLVRDLASHFRLRIELRQIGVRDEVKMIGSMGMCGKECCCKEYLECFDSISLSMARIQGLPPNPAKLSGVCGRLMCCLKYEEPIYRIREYLPQIGETITINGTTGRVVDVNIPTETVTLEVDSGVKKQIDIRTFIPDEEWERYTEEVKKFVDDKFKCFTKASTDHETEEEIPEQVE</sequence>
<dbReference type="EMBL" id="MOEN01000004">
    <property type="protein sequence ID" value="OMH41091.1"/>
    <property type="molecule type" value="Genomic_DNA"/>
</dbReference>
<evidence type="ECO:0000313" key="3">
    <source>
        <dbReference type="Proteomes" id="UP000187408"/>
    </source>
</evidence>
<name>A0A1R1MMP5_9BACT</name>
<gene>
    <name evidence="2" type="ORF">BLW93_01870</name>
</gene>
<evidence type="ECO:0000313" key="2">
    <source>
        <dbReference type="EMBL" id="OMH41091.1"/>
    </source>
</evidence>
<dbReference type="InterPro" id="IPR047767">
    <property type="entry name" value="PSP1-like"/>
</dbReference>
<dbReference type="Pfam" id="PF04468">
    <property type="entry name" value="PSP1"/>
    <property type="match status" value="1"/>
</dbReference>
<dbReference type="InterPro" id="IPR007557">
    <property type="entry name" value="PSP1_C"/>
</dbReference>